<proteinExistence type="predicted"/>
<dbReference type="EMBL" id="CAICTM010003037">
    <property type="protein sequence ID" value="CAB9530781.1"/>
    <property type="molecule type" value="Genomic_DNA"/>
</dbReference>
<evidence type="ECO:0000256" key="1">
    <source>
        <dbReference type="SAM" id="MobiDB-lite"/>
    </source>
</evidence>
<keyword evidence="4" id="KW-1185">Reference proteome</keyword>
<reference evidence="3" key="1">
    <citation type="submission" date="2020-06" db="EMBL/GenBank/DDBJ databases">
        <authorList>
            <consortium name="Plant Systems Biology data submission"/>
        </authorList>
    </citation>
    <scope>NUCLEOTIDE SEQUENCE</scope>
    <source>
        <strain evidence="3">D6</strain>
    </source>
</reference>
<sequence>MRWWLTRAAWVFVLLLAGAAGRLRKIEENDGDHEERDLRTFISAGFVDQADREGAGGGGGGGGGGGSSLTIPTSFGSVRYVGNNGIFYSRYPLLVCEGDCDSDDDCSEGLYCFARDSNEEVPFCDGGDKAVIGYDVCAWNTSYPEPPPLPRLPFGAFHIKLYWEEGYYWQNETLDREWCMVSNYDGYPGSGVCWYGLEERNCTSTQLYIGKCLSGDERQWFFFDDLGSAYSGSQDHREVLIKTLDHHCLYRRASAIYVTTECDPNDPTQRFFALSGSFTPSSDPTEPSRFEIGQYLGYTLDNCLTNAHHPKSGEVVEFHVCEAARAHDDQTSYWELLRFPGFTGSLSNVARRSGNTAGSGAISSNKDNKKDVP</sequence>
<feature type="compositionally biased region" description="Polar residues" evidence="1">
    <location>
        <begin position="353"/>
        <end position="365"/>
    </location>
</feature>
<accession>A0A9N8F0U5</accession>
<name>A0A9N8F0U5_9STRA</name>
<feature type="signal peptide" evidence="2">
    <location>
        <begin position="1"/>
        <end position="21"/>
    </location>
</feature>
<feature type="region of interest" description="Disordered" evidence="1">
    <location>
        <begin position="353"/>
        <end position="373"/>
    </location>
</feature>
<feature type="chain" id="PRO_5040219056" evidence="2">
    <location>
        <begin position="22"/>
        <end position="373"/>
    </location>
</feature>
<dbReference type="Proteomes" id="UP001153069">
    <property type="component" value="Unassembled WGS sequence"/>
</dbReference>
<protein>
    <submittedName>
        <fullName evidence="3">Uncharacterized protein</fullName>
    </submittedName>
</protein>
<evidence type="ECO:0000313" key="3">
    <source>
        <dbReference type="EMBL" id="CAB9530781.1"/>
    </source>
</evidence>
<evidence type="ECO:0000256" key="2">
    <source>
        <dbReference type="SAM" id="SignalP"/>
    </source>
</evidence>
<comment type="caution">
    <text evidence="3">The sequence shown here is derived from an EMBL/GenBank/DDBJ whole genome shotgun (WGS) entry which is preliminary data.</text>
</comment>
<dbReference type="AlphaFoldDB" id="A0A9N8F0U5"/>
<keyword evidence="2" id="KW-0732">Signal</keyword>
<gene>
    <name evidence="3" type="ORF">SEMRO_3039_G342630.1</name>
</gene>
<organism evidence="3 4">
    <name type="scientific">Seminavis robusta</name>
    <dbReference type="NCBI Taxonomy" id="568900"/>
    <lineage>
        <taxon>Eukaryota</taxon>
        <taxon>Sar</taxon>
        <taxon>Stramenopiles</taxon>
        <taxon>Ochrophyta</taxon>
        <taxon>Bacillariophyta</taxon>
        <taxon>Bacillariophyceae</taxon>
        <taxon>Bacillariophycidae</taxon>
        <taxon>Naviculales</taxon>
        <taxon>Naviculaceae</taxon>
        <taxon>Seminavis</taxon>
    </lineage>
</organism>
<dbReference type="OrthoDB" id="46933at2759"/>
<evidence type="ECO:0000313" key="4">
    <source>
        <dbReference type="Proteomes" id="UP001153069"/>
    </source>
</evidence>